<dbReference type="AlphaFoldDB" id="A0A917N4C9"/>
<gene>
    <name evidence="6" type="ORF">GCM10011482_09850</name>
</gene>
<reference evidence="6" key="1">
    <citation type="journal article" date="2014" name="Int. J. Syst. Evol. Microbiol.">
        <title>Complete genome sequence of Corynebacterium casei LMG S-19264T (=DSM 44701T), isolated from a smear-ripened cheese.</title>
        <authorList>
            <consortium name="US DOE Joint Genome Institute (JGI-PGF)"/>
            <person name="Walter F."/>
            <person name="Albersmeier A."/>
            <person name="Kalinowski J."/>
            <person name="Ruckert C."/>
        </authorList>
    </citation>
    <scope>NUCLEOTIDE SEQUENCE</scope>
    <source>
        <strain evidence="6">CCM 8433</strain>
    </source>
</reference>
<evidence type="ECO:0000256" key="3">
    <source>
        <dbReference type="ARBA" id="ARBA00022801"/>
    </source>
</evidence>
<keyword evidence="4 5" id="KW-0326">Glycosidase</keyword>
<dbReference type="Pfam" id="PF16499">
    <property type="entry name" value="Melibiase_2"/>
    <property type="match status" value="2"/>
</dbReference>
<dbReference type="InterPro" id="IPR000111">
    <property type="entry name" value="Glyco_hydro_27/36_CS"/>
</dbReference>
<keyword evidence="7" id="KW-1185">Reference proteome</keyword>
<accession>A0A917N4C9</accession>
<reference evidence="6" key="2">
    <citation type="submission" date="2020-09" db="EMBL/GenBank/DDBJ databases">
        <authorList>
            <person name="Sun Q."/>
            <person name="Sedlacek I."/>
        </authorList>
    </citation>
    <scope>NUCLEOTIDE SEQUENCE</scope>
    <source>
        <strain evidence="6">CCM 8433</strain>
    </source>
</reference>
<dbReference type="SUPFAM" id="SSF51445">
    <property type="entry name" value="(Trans)glycosidases"/>
    <property type="match status" value="2"/>
</dbReference>
<evidence type="ECO:0000313" key="7">
    <source>
        <dbReference type="Proteomes" id="UP000622610"/>
    </source>
</evidence>
<dbReference type="CDD" id="cd14792">
    <property type="entry name" value="GH27"/>
    <property type="match status" value="1"/>
</dbReference>
<comment type="similarity">
    <text evidence="1">Belongs to the glycosyl hydrolase 36 family.</text>
</comment>
<name>A0A917N4C9_9ENTE</name>
<evidence type="ECO:0000256" key="4">
    <source>
        <dbReference type="ARBA" id="ARBA00023295"/>
    </source>
</evidence>
<dbReference type="InterPro" id="IPR017853">
    <property type="entry name" value="GH"/>
</dbReference>
<protein>
    <recommendedName>
        <fullName evidence="5">Alpha-galactosidase</fullName>
        <ecNumber evidence="5">3.2.1.22</ecNumber>
    </recommendedName>
    <alternativeName>
        <fullName evidence="5">Melibiase</fullName>
    </alternativeName>
</protein>
<dbReference type="EMBL" id="BMDT01000003">
    <property type="protein sequence ID" value="GGI65331.1"/>
    <property type="molecule type" value="Genomic_DNA"/>
</dbReference>
<dbReference type="PRINTS" id="PR00740">
    <property type="entry name" value="GLHYDRLASE27"/>
</dbReference>
<dbReference type="InterPro" id="IPR013785">
    <property type="entry name" value="Aldolase_TIM"/>
</dbReference>
<dbReference type="GO" id="GO:0005975">
    <property type="term" value="P:carbohydrate metabolic process"/>
    <property type="evidence" value="ECO:0007669"/>
    <property type="project" value="InterPro"/>
</dbReference>
<keyword evidence="3 5" id="KW-0378">Hydrolase</keyword>
<dbReference type="Proteomes" id="UP000622610">
    <property type="component" value="Unassembled WGS sequence"/>
</dbReference>
<dbReference type="PROSITE" id="PS00512">
    <property type="entry name" value="ALPHA_GALACTOSIDASE"/>
    <property type="match status" value="1"/>
</dbReference>
<sequence length="509" mass="58074">MKKILPPIMGWSSWNYFRQSINEEEILAIGHSMTQSGLKEAGYQYINLDDCWHSSKRNQAGELQFDLSNFPSGEKIIEELHKIGLKVGLYSSSGSMTCEDLPGSYEHEKIDAQTFARWGVDFLKYDYCHVVDLTSDEKWLIDAPYVNQIEFYDLATKEKIQCLVEDGDLCDEATLHQEEVNYVSGLEAGKGKLSFNQSLDSGTYAVTIKFKKRKNEKRQLLVLKLDEQEEVIHFPTSSGWSLTGREQMVITLDQPIEKIELFNPIKDQKTDGMLRYKTMSDALLKAYGEKEYVFSICEHGRNEPWTWAQTIANQYRIDHDIRNSWDSVLTCYQKAVAVAPFAKEGSYGDPDMLEVGNGALSEIENESHFALWAFLSAPLILGNDVREFMVNGQRDLSVSNRALEIVTNPEIIRFNQSQPYLPAVVIEQGAFDVLVKVLVDDTVGILVFNKGESTATLQLDLATLPKKIHDLSFEFENKKMVEVWNKPYVWENNQITLTAMPHESHVFKI</sequence>
<dbReference type="InterPro" id="IPR002241">
    <property type="entry name" value="Glyco_hydro_27"/>
</dbReference>
<organism evidence="6 7">
    <name type="scientific">Enterococcus alcedinis</name>
    <dbReference type="NCBI Taxonomy" id="1274384"/>
    <lineage>
        <taxon>Bacteria</taxon>
        <taxon>Bacillati</taxon>
        <taxon>Bacillota</taxon>
        <taxon>Bacilli</taxon>
        <taxon>Lactobacillales</taxon>
        <taxon>Enterococcaceae</taxon>
        <taxon>Enterococcus</taxon>
    </lineage>
</organism>
<evidence type="ECO:0000256" key="5">
    <source>
        <dbReference type="RuleBase" id="RU361168"/>
    </source>
</evidence>
<proteinExistence type="inferred from homology"/>
<comment type="caution">
    <text evidence="6">The sequence shown here is derived from an EMBL/GenBank/DDBJ whole genome shotgun (WGS) entry which is preliminary data.</text>
</comment>
<evidence type="ECO:0000256" key="1">
    <source>
        <dbReference type="ARBA" id="ARBA00006202"/>
    </source>
</evidence>
<keyword evidence="5" id="KW-1015">Disulfide bond</keyword>
<dbReference type="RefSeq" id="WP_188367169.1">
    <property type="nucleotide sequence ID" value="NZ_BMDT01000003.1"/>
</dbReference>
<dbReference type="PANTHER" id="PTHR11452">
    <property type="entry name" value="ALPHA-GALACTOSIDASE/ALPHA-N-ACETYLGALACTOSAMINIDASE"/>
    <property type="match status" value="1"/>
</dbReference>
<dbReference type="Gene3D" id="3.20.20.70">
    <property type="entry name" value="Aldolase class I"/>
    <property type="match status" value="2"/>
</dbReference>
<comment type="catalytic activity">
    <reaction evidence="5">
        <text>Hydrolysis of terminal, non-reducing alpha-D-galactose residues in alpha-D-galactosides, including galactose oligosaccharides, galactomannans and galactolipids.</text>
        <dbReference type="EC" id="3.2.1.22"/>
    </reaction>
</comment>
<dbReference type="PANTHER" id="PTHR11452:SF75">
    <property type="entry name" value="ALPHA-GALACTOSIDASE MEL1"/>
    <property type="match status" value="1"/>
</dbReference>
<comment type="similarity">
    <text evidence="2 5">Belongs to the glycosyl hydrolase 27 family.</text>
</comment>
<evidence type="ECO:0000256" key="2">
    <source>
        <dbReference type="ARBA" id="ARBA00009743"/>
    </source>
</evidence>
<evidence type="ECO:0000313" key="6">
    <source>
        <dbReference type="EMBL" id="GGI65331.1"/>
    </source>
</evidence>
<dbReference type="EC" id="3.2.1.22" evidence="5"/>
<dbReference type="GO" id="GO:0004557">
    <property type="term" value="F:alpha-galactosidase activity"/>
    <property type="evidence" value="ECO:0007669"/>
    <property type="project" value="UniProtKB-EC"/>
</dbReference>